<evidence type="ECO:0000313" key="3">
    <source>
        <dbReference type="EMBL" id="TDQ81050.1"/>
    </source>
</evidence>
<feature type="domain" description="GST N-terminal" evidence="1">
    <location>
        <begin position="1"/>
        <end position="81"/>
    </location>
</feature>
<organism evidence="3 4">
    <name type="scientific">Dongia mobilis</name>
    <dbReference type="NCBI Taxonomy" id="578943"/>
    <lineage>
        <taxon>Bacteria</taxon>
        <taxon>Pseudomonadati</taxon>
        <taxon>Pseudomonadota</taxon>
        <taxon>Alphaproteobacteria</taxon>
        <taxon>Rhodospirillales</taxon>
        <taxon>Dongiaceae</taxon>
        <taxon>Dongia</taxon>
    </lineage>
</organism>
<evidence type="ECO:0000313" key="4">
    <source>
        <dbReference type="Proteomes" id="UP000295783"/>
    </source>
</evidence>
<dbReference type="GO" id="GO:0005737">
    <property type="term" value="C:cytoplasm"/>
    <property type="evidence" value="ECO:0007669"/>
    <property type="project" value="TreeGrafter"/>
</dbReference>
<dbReference type="CDD" id="cd03049">
    <property type="entry name" value="GST_N_3"/>
    <property type="match status" value="1"/>
</dbReference>
<dbReference type="InterPro" id="IPR036282">
    <property type="entry name" value="Glutathione-S-Trfase_C_sf"/>
</dbReference>
<dbReference type="InterPro" id="IPR050983">
    <property type="entry name" value="GST_Omega/HSP26"/>
</dbReference>
<dbReference type="OrthoDB" id="9795329at2"/>
<reference evidence="3 4" key="1">
    <citation type="submission" date="2019-03" db="EMBL/GenBank/DDBJ databases">
        <title>Genomic Encyclopedia of Type Strains, Phase III (KMG-III): the genomes of soil and plant-associated and newly described type strains.</title>
        <authorList>
            <person name="Whitman W."/>
        </authorList>
    </citation>
    <scope>NUCLEOTIDE SEQUENCE [LARGE SCALE GENOMIC DNA]</scope>
    <source>
        <strain evidence="3 4">CGMCC 1.7660</strain>
    </source>
</reference>
<protein>
    <submittedName>
        <fullName evidence="3">Glutathione S-transferase</fullName>
    </submittedName>
</protein>
<dbReference type="Proteomes" id="UP000295783">
    <property type="component" value="Unassembled WGS sequence"/>
</dbReference>
<feature type="domain" description="GST C-terminal" evidence="2">
    <location>
        <begin position="86"/>
        <end position="202"/>
    </location>
</feature>
<dbReference type="Gene3D" id="3.40.30.10">
    <property type="entry name" value="Glutaredoxin"/>
    <property type="match status" value="1"/>
</dbReference>
<keyword evidence="3" id="KW-0808">Transferase</keyword>
<sequence length="202" mass="22139">MFKLRYSVTSPFVRKVMMATIETGQRGEIELVPTVTADPHSDLSRHNPLGKVPALVLADGSTLYDSRVICEYLDSRHGGTRLFPADGDARWTALRRQALADGIMDAGVLCVMEGRRSEPAQRSPEWVAKQKGKMAAGFDALEREAASFGAGFDIGLIAVACALGYADFRFAADNWRAGRPHLARWFEQVSARPSLKDTAPKD</sequence>
<dbReference type="SUPFAM" id="SSF47616">
    <property type="entry name" value="GST C-terminal domain-like"/>
    <property type="match status" value="1"/>
</dbReference>
<dbReference type="SUPFAM" id="SSF52833">
    <property type="entry name" value="Thioredoxin-like"/>
    <property type="match status" value="1"/>
</dbReference>
<dbReference type="RefSeq" id="WP_133614373.1">
    <property type="nucleotide sequence ID" value="NZ_SNYW01000010.1"/>
</dbReference>
<dbReference type="InterPro" id="IPR036249">
    <property type="entry name" value="Thioredoxin-like_sf"/>
</dbReference>
<dbReference type="Pfam" id="PF13410">
    <property type="entry name" value="GST_C_2"/>
    <property type="match status" value="1"/>
</dbReference>
<accession>A0A4R6WP00</accession>
<dbReference type="EMBL" id="SNYW01000010">
    <property type="protein sequence ID" value="TDQ81050.1"/>
    <property type="molecule type" value="Genomic_DNA"/>
</dbReference>
<evidence type="ECO:0000259" key="1">
    <source>
        <dbReference type="PROSITE" id="PS50404"/>
    </source>
</evidence>
<dbReference type="PROSITE" id="PS50405">
    <property type="entry name" value="GST_CTER"/>
    <property type="match status" value="1"/>
</dbReference>
<dbReference type="PANTHER" id="PTHR43968">
    <property type="match status" value="1"/>
</dbReference>
<dbReference type="AlphaFoldDB" id="A0A4R6WP00"/>
<comment type="caution">
    <text evidence="3">The sequence shown here is derived from an EMBL/GenBank/DDBJ whole genome shotgun (WGS) entry which is preliminary data.</text>
</comment>
<proteinExistence type="predicted"/>
<dbReference type="CDD" id="cd03205">
    <property type="entry name" value="GST_C_6"/>
    <property type="match status" value="1"/>
</dbReference>
<gene>
    <name evidence="3" type="ORF">A8950_2920</name>
</gene>
<evidence type="ECO:0000259" key="2">
    <source>
        <dbReference type="PROSITE" id="PS50405"/>
    </source>
</evidence>
<dbReference type="InterPro" id="IPR004045">
    <property type="entry name" value="Glutathione_S-Trfase_N"/>
</dbReference>
<dbReference type="PROSITE" id="PS50404">
    <property type="entry name" value="GST_NTER"/>
    <property type="match status" value="1"/>
</dbReference>
<dbReference type="GO" id="GO:0016740">
    <property type="term" value="F:transferase activity"/>
    <property type="evidence" value="ECO:0007669"/>
    <property type="project" value="UniProtKB-KW"/>
</dbReference>
<dbReference type="PANTHER" id="PTHR43968:SF6">
    <property type="entry name" value="GLUTATHIONE S-TRANSFERASE OMEGA"/>
    <property type="match status" value="1"/>
</dbReference>
<dbReference type="Pfam" id="PF13409">
    <property type="entry name" value="GST_N_2"/>
    <property type="match status" value="1"/>
</dbReference>
<keyword evidence="4" id="KW-1185">Reference proteome</keyword>
<name>A0A4R6WP00_9PROT</name>
<dbReference type="Gene3D" id="1.20.1050.10">
    <property type="match status" value="1"/>
</dbReference>
<dbReference type="InterPro" id="IPR010987">
    <property type="entry name" value="Glutathione-S-Trfase_C-like"/>
</dbReference>